<dbReference type="EMBL" id="OV651824">
    <property type="protein sequence ID" value="CAH1102347.1"/>
    <property type="molecule type" value="Genomic_DNA"/>
</dbReference>
<gene>
    <name evidence="2" type="ORF">PSYICH_LOCUS3093</name>
</gene>
<name>A0A9P0CPG1_9CUCU</name>
<organism evidence="2 3">
    <name type="scientific">Psylliodes chrysocephalus</name>
    <dbReference type="NCBI Taxonomy" id="3402493"/>
    <lineage>
        <taxon>Eukaryota</taxon>
        <taxon>Metazoa</taxon>
        <taxon>Ecdysozoa</taxon>
        <taxon>Arthropoda</taxon>
        <taxon>Hexapoda</taxon>
        <taxon>Insecta</taxon>
        <taxon>Pterygota</taxon>
        <taxon>Neoptera</taxon>
        <taxon>Endopterygota</taxon>
        <taxon>Coleoptera</taxon>
        <taxon>Polyphaga</taxon>
        <taxon>Cucujiformia</taxon>
        <taxon>Chrysomeloidea</taxon>
        <taxon>Chrysomelidae</taxon>
        <taxon>Galerucinae</taxon>
        <taxon>Alticini</taxon>
        <taxon>Psylliodes</taxon>
    </lineage>
</organism>
<protein>
    <recommendedName>
        <fullName evidence="1">DNA polymerase alpha subunit B N-terminal domain-containing protein</fullName>
    </recommendedName>
</protein>
<dbReference type="InterPro" id="IPR013627">
    <property type="entry name" value="Pol_alpha_B_N"/>
</dbReference>
<dbReference type="Gene3D" id="1.10.8.530">
    <property type="entry name" value="DNA polymerase alpha-primase, subunit B, N-terminal domain"/>
    <property type="match status" value="1"/>
</dbReference>
<dbReference type="Proteomes" id="UP001153636">
    <property type="component" value="Chromosome 12"/>
</dbReference>
<proteinExistence type="predicted"/>
<reference evidence="2" key="1">
    <citation type="submission" date="2022-01" db="EMBL/GenBank/DDBJ databases">
        <authorList>
            <person name="King R."/>
        </authorList>
    </citation>
    <scope>NUCLEOTIDE SEQUENCE</scope>
</reference>
<accession>A0A9P0CPG1</accession>
<dbReference type="Pfam" id="PF08418">
    <property type="entry name" value="Pol_alpha_B_N"/>
    <property type="match status" value="1"/>
</dbReference>
<evidence type="ECO:0000313" key="2">
    <source>
        <dbReference type="EMBL" id="CAH1102347.1"/>
    </source>
</evidence>
<dbReference type="AlphaFoldDB" id="A0A9P0CPG1"/>
<evidence type="ECO:0000259" key="1">
    <source>
        <dbReference type="Pfam" id="PF08418"/>
    </source>
</evidence>
<sequence>MTTKEDIDLAFQEMNHKLDDYILNKCLELCKMYNIEAEDFCDQWYAFTASNLNGDVPTIEHLEKMERKVFHKSKEQSFSKVNYEEIEEKKKPSEFENAVLTPQSKVSRIKKKNKSPPVRNERWLVCGVARCFFF</sequence>
<dbReference type="OrthoDB" id="336885at2759"/>
<feature type="domain" description="DNA polymerase alpha subunit B N-terminal" evidence="1">
    <location>
        <begin position="5"/>
        <end position="72"/>
    </location>
</feature>
<dbReference type="InterPro" id="IPR043034">
    <property type="entry name" value="DNA_pol_alpha_B_N_sf"/>
</dbReference>
<keyword evidence="3" id="KW-1185">Reference proteome</keyword>
<evidence type="ECO:0000313" key="3">
    <source>
        <dbReference type="Proteomes" id="UP001153636"/>
    </source>
</evidence>